<dbReference type="GO" id="GO:0008422">
    <property type="term" value="F:beta-glucosidase activity"/>
    <property type="evidence" value="ECO:0007669"/>
    <property type="project" value="UniProtKB-EC"/>
</dbReference>
<dbReference type="SMART" id="SM01217">
    <property type="entry name" value="Fn3_like"/>
    <property type="match status" value="1"/>
</dbReference>
<protein>
    <recommendedName>
        <fullName evidence="3">beta-glucosidase</fullName>
        <ecNumber evidence="3">3.2.1.21</ecNumber>
    </recommendedName>
</protein>
<evidence type="ECO:0000256" key="3">
    <source>
        <dbReference type="ARBA" id="ARBA00012744"/>
    </source>
</evidence>
<sequence length="764" mass="82572">MDVFCLSLGKAQAIGAFFLVSLNLASLLFAQEVHSSPTAMPARRSYHNEEELLARMTLEEKVGQLVQVSGVPENVELGETVPLKEEYKPLIRAGRIGSILNLTGAENTNAIQRIAVEESRLGIPILFGLDVIHGYRTIFPIPLALAASWDPGLVEQVAAFSAEEARAHGIRWTFAPMVDVTHDPRWGRIAEGPGEDPFLASAMARAWVRGFQGESFRSPGRLAACPKHFVAYGAVEGGRDYNTVSVSLPALWELYLPPFEEAIAAGAPSVMAAFVSVNGRPMASNSWLLRHVLRQELGFRGVVLSDWKAVGELITHGIASNSRDAARQALLAGVDVDMESGVYAANLAELVREGVVSEGLLDEAVRRVLRLKFEVGLFDNPYTIVPRSNGEGEHSNALPREGRELARLAAQRSVVLLKNDNNLLPLSKDLHSVAVIGPLAADQENLLGPWHACGHPSDVVTVLEGIRAKLSSKTKLLYAKGCDINGESTSGFAEALRAAKEAEVAIVVVGEASWMSGEAGSRASLGLPGKQEELVRLLYEAGCRLVVIVLSGRPLAIPWIADHVPALFQAWFPGIEGGNAIADLLFGDAIPSGKLPVTVPRSTGQIPIYYNHENTGRPPGSGPFSSVYIDIPTTPLFPFGYGLSYTRFVYRDLQVERSSIPVGGTVRLSAWVQNVGQRTGEEVVQLYLRDMVSSLTRPVRELKGFRRVRLAPGQSARVEFTLGPKELGFHLEDGRFVVEPGKYQVWIGGSSEGGASGFFEVSAS</sequence>
<feature type="domain" description="Fibronectin type III-like" evidence="7">
    <location>
        <begin position="682"/>
        <end position="751"/>
    </location>
</feature>
<dbReference type="Pfam" id="PF14310">
    <property type="entry name" value="Fn3-like"/>
    <property type="match status" value="1"/>
</dbReference>
<dbReference type="InterPro" id="IPR026891">
    <property type="entry name" value="Fn3-like"/>
</dbReference>
<accession>A0A8J2FQG8</accession>
<proteinExistence type="inferred from homology"/>
<dbReference type="InterPro" id="IPR002772">
    <property type="entry name" value="Glyco_hydro_3_C"/>
</dbReference>
<dbReference type="Pfam" id="PF01915">
    <property type="entry name" value="Glyco_hydro_3_C"/>
    <property type="match status" value="1"/>
</dbReference>
<dbReference type="SUPFAM" id="SSF52279">
    <property type="entry name" value="Beta-D-glucan exohydrolase, C-terminal domain"/>
    <property type="match status" value="1"/>
</dbReference>
<evidence type="ECO:0000313" key="8">
    <source>
        <dbReference type="EMBL" id="CAF0698767.1"/>
    </source>
</evidence>
<evidence type="ECO:0000256" key="2">
    <source>
        <dbReference type="ARBA" id="ARBA00005336"/>
    </source>
</evidence>
<dbReference type="InterPro" id="IPR036962">
    <property type="entry name" value="Glyco_hydro_3_N_sf"/>
</dbReference>
<evidence type="ECO:0000259" key="7">
    <source>
        <dbReference type="SMART" id="SM01217"/>
    </source>
</evidence>
<dbReference type="SUPFAM" id="SSF51445">
    <property type="entry name" value="(Trans)glycosidases"/>
    <property type="match status" value="1"/>
</dbReference>
<keyword evidence="9" id="KW-1185">Reference proteome</keyword>
<dbReference type="FunFam" id="3.20.20.300:FF:000005">
    <property type="entry name" value="Periplasmic beta-glucosidase"/>
    <property type="match status" value="1"/>
</dbReference>
<dbReference type="InterPro" id="IPR036881">
    <property type="entry name" value="Glyco_hydro_3_C_sf"/>
</dbReference>
<reference evidence="8" key="1">
    <citation type="submission" date="2021-02" db="EMBL/GenBank/DDBJ databases">
        <authorList>
            <person name="Cremers G."/>
            <person name="Picone N."/>
        </authorList>
    </citation>
    <scope>NUCLEOTIDE SEQUENCE</scope>
    <source>
        <strain evidence="8">PQ17</strain>
    </source>
</reference>
<dbReference type="PANTHER" id="PTHR30620">
    <property type="entry name" value="PERIPLASMIC BETA-GLUCOSIDASE-RELATED"/>
    <property type="match status" value="1"/>
</dbReference>
<dbReference type="InterPro" id="IPR051915">
    <property type="entry name" value="Cellulose_Degrad_GH3"/>
</dbReference>
<comment type="caution">
    <text evidence="8">The sequence shown here is derived from an EMBL/GenBank/DDBJ whole genome shotgun (WGS) entry which is preliminary data.</text>
</comment>
<gene>
    <name evidence="8" type="primary">bglX</name>
    <name evidence="8" type="ORF">MPNT_30012</name>
</gene>
<dbReference type="RefSeq" id="WP_174582027.1">
    <property type="nucleotide sequence ID" value="NZ_CAJNOB010000023.1"/>
</dbReference>
<dbReference type="PRINTS" id="PR00133">
    <property type="entry name" value="GLHYDRLASE3"/>
</dbReference>
<dbReference type="Gene3D" id="3.40.50.1700">
    <property type="entry name" value="Glycoside hydrolase family 3 C-terminal domain"/>
    <property type="match status" value="1"/>
</dbReference>
<dbReference type="InterPro" id="IPR001764">
    <property type="entry name" value="Glyco_hydro_3_N"/>
</dbReference>
<comment type="similarity">
    <text evidence="2">Belongs to the glycosyl hydrolase 3 family.</text>
</comment>
<evidence type="ECO:0000256" key="4">
    <source>
        <dbReference type="ARBA" id="ARBA00022729"/>
    </source>
</evidence>
<evidence type="ECO:0000256" key="6">
    <source>
        <dbReference type="ARBA" id="ARBA00023295"/>
    </source>
</evidence>
<dbReference type="AlphaFoldDB" id="A0A8J2FQG8"/>
<evidence type="ECO:0000313" key="9">
    <source>
        <dbReference type="Proteomes" id="UP000663859"/>
    </source>
</evidence>
<dbReference type="Proteomes" id="UP000663859">
    <property type="component" value="Unassembled WGS sequence"/>
</dbReference>
<dbReference type="Gene3D" id="2.60.40.10">
    <property type="entry name" value="Immunoglobulins"/>
    <property type="match status" value="1"/>
</dbReference>
<dbReference type="PANTHER" id="PTHR30620:SF16">
    <property type="entry name" value="LYSOSOMAL BETA GLUCOSIDASE"/>
    <property type="match status" value="1"/>
</dbReference>
<dbReference type="InterPro" id="IPR017853">
    <property type="entry name" value="GH"/>
</dbReference>
<dbReference type="Gene3D" id="3.20.20.300">
    <property type="entry name" value="Glycoside hydrolase, family 3, N-terminal domain"/>
    <property type="match status" value="1"/>
</dbReference>
<comment type="catalytic activity">
    <reaction evidence="1">
        <text>Hydrolysis of terminal, non-reducing beta-D-glucosyl residues with release of beta-D-glucose.</text>
        <dbReference type="EC" id="3.2.1.21"/>
    </reaction>
</comment>
<keyword evidence="6 8" id="KW-0326">Glycosidase</keyword>
<keyword evidence="5 8" id="KW-0378">Hydrolase</keyword>
<evidence type="ECO:0000256" key="1">
    <source>
        <dbReference type="ARBA" id="ARBA00000448"/>
    </source>
</evidence>
<keyword evidence="4" id="KW-0732">Signal</keyword>
<dbReference type="GO" id="GO:0009251">
    <property type="term" value="P:glucan catabolic process"/>
    <property type="evidence" value="ECO:0007669"/>
    <property type="project" value="TreeGrafter"/>
</dbReference>
<evidence type="ECO:0000256" key="5">
    <source>
        <dbReference type="ARBA" id="ARBA00022801"/>
    </source>
</evidence>
<dbReference type="NCBIfam" id="NF011678">
    <property type="entry name" value="PRK15098.1"/>
    <property type="match status" value="1"/>
</dbReference>
<dbReference type="EMBL" id="CAJNOB010000023">
    <property type="protein sequence ID" value="CAF0698767.1"/>
    <property type="molecule type" value="Genomic_DNA"/>
</dbReference>
<dbReference type="FunFam" id="2.60.40.10:FF:000495">
    <property type="entry name" value="Periplasmic beta-glucosidase"/>
    <property type="match status" value="1"/>
</dbReference>
<name>A0A8J2FQG8_9BACT</name>
<dbReference type="InterPro" id="IPR013783">
    <property type="entry name" value="Ig-like_fold"/>
</dbReference>
<dbReference type="Pfam" id="PF00933">
    <property type="entry name" value="Glyco_hydro_3"/>
    <property type="match status" value="1"/>
</dbReference>
<organism evidence="8 9">
    <name type="scientific">Candidatus Methylacidithermus pantelleriae</name>
    <dbReference type="NCBI Taxonomy" id="2744239"/>
    <lineage>
        <taxon>Bacteria</taxon>
        <taxon>Pseudomonadati</taxon>
        <taxon>Verrucomicrobiota</taxon>
        <taxon>Methylacidiphilae</taxon>
        <taxon>Methylacidiphilales</taxon>
        <taxon>Methylacidiphilaceae</taxon>
        <taxon>Candidatus Methylacidithermus</taxon>
    </lineage>
</organism>
<dbReference type="EC" id="3.2.1.21" evidence="3"/>